<gene>
    <name evidence="3" type="ORF">FRC96_08905</name>
</gene>
<evidence type="ECO:0008006" key="5">
    <source>
        <dbReference type="Google" id="ProtNLM"/>
    </source>
</evidence>
<dbReference type="OrthoDB" id="5508809at2"/>
<dbReference type="AlphaFoldDB" id="A0A5C6XC54"/>
<protein>
    <recommendedName>
        <fullName evidence="5">Membrane domain of glycerophosphoryl diester phosphodiesterase</fullName>
    </recommendedName>
</protein>
<reference evidence="3 4" key="1">
    <citation type="submission" date="2019-08" db="EMBL/GenBank/DDBJ databases">
        <title>Bradymonadales sp. TMQ2.</title>
        <authorList>
            <person name="Liang Q."/>
        </authorList>
    </citation>
    <scope>NUCLEOTIDE SEQUENCE [LARGE SCALE GENOMIC DNA]</scope>
    <source>
        <strain evidence="3 4">TMQ2</strain>
    </source>
</reference>
<evidence type="ECO:0000313" key="3">
    <source>
        <dbReference type="EMBL" id="TXD36830.1"/>
    </source>
</evidence>
<evidence type="ECO:0000256" key="2">
    <source>
        <dbReference type="SAM" id="Phobius"/>
    </source>
</evidence>
<feature type="transmembrane region" description="Helical" evidence="2">
    <location>
        <begin position="151"/>
        <end position="172"/>
    </location>
</feature>
<feature type="transmembrane region" description="Helical" evidence="2">
    <location>
        <begin position="184"/>
        <end position="210"/>
    </location>
</feature>
<comment type="caution">
    <text evidence="3">The sequence shown here is derived from an EMBL/GenBank/DDBJ whole genome shotgun (WGS) entry which is preliminary data.</text>
</comment>
<dbReference type="RefSeq" id="WP_146974145.1">
    <property type="nucleotide sequence ID" value="NZ_VOSL01000043.1"/>
</dbReference>
<evidence type="ECO:0000313" key="4">
    <source>
        <dbReference type="Proteomes" id="UP000321046"/>
    </source>
</evidence>
<organism evidence="3 4">
    <name type="scientific">Lujinxingia vulgaris</name>
    <dbReference type="NCBI Taxonomy" id="2600176"/>
    <lineage>
        <taxon>Bacteria</taxon>
        <taxon>Deltaproteobacteria</taxon>
        <taxon>Bradymonadales</taxon>
        <taxon>Lujinxingiaceae</taxon>
        <taxon>Lujinxingia</taxon>
    </lineage>
</organism>
<dbReference type="Proteomes" id="UP000321046">
    <property type="component" value="Unassembled WGS sequence"/>
</dbReference>
<feature type="transmembrane region" description="Helical" evidence="2">
    <location>
        <begin position="222"/>
        <end position="246"/>
    </location>
</feature>
<proteinExistence type="predicted"/>
<dbReference type="EMBL" id="VOSL01000043">
    <property type="protein sequence ID" value="TXD36830.1"/>
    <property type="molecule type" value="Genomic_DNA"/>
</dbReference>
<keyword evidence="2" id="KW-0472">Membrane</keyword>
<feature type="transmembrane region" description="Helical" evidence="2">
    <location>
        <begin position="69"/>
        <end position="93"/>
    </location>
</feature>
<feature type="transmembrane region" description="Helical" evidence="2">
    <location>
        <begin position="34"/>
        <end position="57"/>
    </location>
</feature>
<name>A0A5C6XC54_9DELT</name>
<keyword evidence="2" id="KW-1133">Transmembrane helix</keyword>
<feature type="transmembrane region" description="Helical" evidence="2">
    <location>
        <begin position="126"/>
        <end position="145"/>
    </location>
</feature>
<keyword evidence="2" id="KW-0812">Transmembrane</keyword>
<sequence length="288" mass="30099">MTEQSETMVARPPKGIDELGENFSRLVRLGWGTVLVPWLAIAAVDFIFVAVSAALIWGQSGSEPLPAGGAQAVVLQSISALEIAVVLTLRVLLFRALRDLAMLGPSSVMSLREVARGMLSRLGPTLLVNILVGAIVSIGLVLCVLPGLVAIYFLAFAPYLVAVGQSGVLDAITRSATMARRHVVLLLTGFAVAAVFAGVMGCSLGASAAVIQGSAGVAGGLLVGWVLNTVLGYLAWLWWGAVYITAEQRDQAWRIRKSAVSESEPVAGERNEGGDGEGPLPGALKEDR</sequence>
<feature type="region of interest" description="Disordered" evidence="1">
    <location>
        <begin position="258"/>
        <end position="288"/>
    </location>
</feature>
<evidence type="ECO:0000256" key="1">
    <source>
        <dbReference type="SAM" id="MobiDB-lite"/>
    </source>
</evidence>
<accession>A0A5C6XC54</accession>